<dbReference type="GO" id="GO:0045332">
    <property type="term" value="P:phospholipid translocation"/>
    <property type="evidence" value="ECO:0007669"/>
    <property type="project" value="TreeGrafter"/>
</dbReference>
<dbReference type="GO" id="GO:0005634">
    <property type="term" value="C:nucleus"/>
    <property type="evidence" value="ECO:0007669"/>
    <property type="project" value="TreeGrafter"/>
</dbReference>
<dbReference type="InterPro" id="IPR007918">
    <property type="entry name" value="MDM35_apoptosis"/>
</dbReference>
<dbReference type="GO" id="GO:1990050">
    <property type="term" value="F:phosphatidic acid transfer activity"/>
    <property type="evidence" value="ECO:0007669"/>
    <property type="project" value="TreeGrafter"/>
</dbReference>
<comment type="similarity">
    <text evidence="1">Belongs to the TRIAP1/MDM35 family.</text>
</comment>
<dbReference type="PANTHER" id="PTHR46403:SF1">
    <property type="entry name" value="TP53-REGULATED INHIBITOR OF APOPTOSIS 1"/>
    <property type="match status" value="1"/>
</dbReference>
<protein>
    <recommendedName>
        <fullName evidence="5">CHCH domain-containing protein</fullName>
    </recommendedName>
</protein>
<evidence type="ECO:0000313" key="4">
    <source>
        <dbReference type="Proteomes" id="UP000030690"/>
    </source>
</evidence>
<reference evidence="3 4" key="1">
    <citation type="submission" date="2013-02" db="EMBL/GenBank/DDBJ databases">
        <title>The Genome Annotation of Plasmodium falciparum Vietnam Oak-Knoll (FVO).</title>
        <authorList>
            <consortium name="The Broad Institute Genome Sequencing Platform"/>
            <consortium name="The Broad Institute Genome Sequencing Center for Infectious Disease"/>
            <person name="Neafsey D."/>
            <person name="Hoffman S."/>
            <person name="Volkman S."/>
            <person name="Rosenthal P."/>
            <person name="Walker B."/>
            <person name="Young S.K."/>
            <person name="Zeng Q."/>
            <person name="Gargeya S."/>
            <person name="Fitzgerald M."/>
            <person name="Haas B."/>
            <person name="Abouelleil A."/>
            <person name="Allen A.W."/>
            <person name="Alvarado L."/>
            <person name="Arachchi H.M."/>
            <person name="Berlin A.M."/>
            <person name="Chapman S.B."/>
            <person name="Gainer-Dewar J."/>
            <person name="Goldberg J."/>
            <person name="Griggs A."/>
            <person name="Gujja S."/>
            <person name="Hansen M."/>
            <person name="Howarth C."/>
            <person name="Imamovic A."/>
            <person name="Ireland A."/>
            <person name="Larimer J."/>
            <person name="McCowan C."/>
            <person name="Murphy C."/>
            <person name="Pearson M."/>
            <person name="Poon T.W."/>
            <person name="Priest M."/>
            <person name="Roberts A."/>
            <person name="Saif S."/>
            <person name="Shea T."/>
            <person name="Sisk P."/>
            <person name="Sykes S."/>
            <person name="Wortman J."/>
            <person name="Nusbaum C."/>
            <person name="Birren B."/>
        </authorList>
    </citation>
    <scope>NUCLEOTIDE SEQUENCE [LARGE SCALE GENOMIC DNA]</scope>
    <source>
        <strain evidence="4">Vietnam Oak-Knoll (FVO)</strain>
    </source>
</reference>
<gene>
    <name evidence="3" type="ORF">PFFVO_00106</name>
</gene>
<evidence type="ECO:0000313" key="3">
    <source>
        <dbReference type="EMBL" id="ETW20982.1"/>
    </source>
</evidence>
<dbReference type="OrthoDB" id="19091at2759"/>
<dbReference type="PROSITE" id="PS51808">
    <property type="entry name" value="CHCH"/>
    <property type="match status" value="1"/>
</dbReference>
<sequence length="81" mass="9582">MENRSKTISQNTIKAHVEANDECKEKKEKYLKCFNNWYKNNFLKGDLTQACDDYYEDYQICVLNDLNKKGLGHLSNVEKEK</sequence>
<proteinExistence type="inferred from homology"/>
<reference evidence="3 4" key="2">
    <citation type="submission" date="2013-02" db="EMBL/GenBank/DDBJ databases">
        <title>The Genome Sequence of Plasmodium falciparum Vietnam Oak-Knoll (FVO).</title>
        <authorList>
            <consortium name="The Broad Institute Genome Sequencing Platform"/>
            <consortium name="The Broad Institute Genome Sequencing Center for Infectious Disease"/>
            <person name="Neafsey D."/>
            <person name="Cheeseman I."/>
            <person name="Volkman S."/>
            <person name="Adams J."/>
            <person name="Walker B."/>
            <person name="Young S.K."/>
            <person name="Zeng Q."/>
            <person name="Gargeya S."/>
            <person name="Fitzgerald M."/>
            <person name="Haas B."/>
            <person name="Abouelleil A."/>
            <person name="Alvarado L."/>
            <person name="Arachchi H.M."/>
            <person name="Berlin A.M."/>
            <person name="Chapman S.B."/>
            <person name="Dewar J."/>
            <person name="Goldberg J."/>
            <person name="Griggs A."/>
            <person name="Gujja S."/>
            <person name="Hansen M."/>
            <person name="Howarth C."/>
            <person name="Imamovic A."/>
            <person name="Larimer J."/>
            <person name="McCowan C."/>
            <person name="Murphy C."/>
            <person name="Neiman D."/>
            <person name="Pearson M."/>
            <person name="Priest M."/>
            <person name="Roberts A."/>
            <person name="Saif S."/>
            <person name="Shea T."/>
            <person name="Sisk P."/>
            <person name="Sykes S."/>
            <person name="Wortman J."/>
            <person name="Nusbaum C."/>
            <person name="Birren B."/>
        </authorList>
    </citation>
    <scope>NUCLEOTIDE SEQUENCE [LARGE SCALE GENOMIC DNA]</scope>
    <source>
        <strain evidence="4">Vietnam Oak-Knoll (FVO)</strain>
    </source>
</reference>
<evidence type="ECO:0008006" key="5">
    <source>
        <dbReference type="Google" id="ProtNLM"/>
    </source>
</evidence>
<name>A0A024VEG4_PLAFA</name>
<dbReference type="AlphaFoldDB" id="A0A024VEG4"/>
<keyword evidence="2" id="KW-1015">Disulfide bond</keyword>
<organism evidence="3 4">
    <name type="scientific">Plasmodium falciparum Vietnam Oak-Knoll</name>
    <name type="common">FVO</name>
    <dbReference type="NCBI Taxonomy" id="1036723"/>
    <lineage>
        <taxon>Eukaryota</taxon>
        <taxon>Sar</taxon>
        <taxon>Alveolata</taxon>
        <taxon>Apicomplexa</taxon>
        <taxon>Aconoidasida</taxon>
        <taxon>Haemosporida</taxon>
        <taxon>Plasmodiidae</taxon>
        <taxon>Plasmodium</taxon>
        <taxon>Plasmodium (Laverania)</taxon>
    </lineage>
</organism>
<dbReference type="EMBL" id="KI925008">
    <property type="protein sequence ID" value="ETW20982.1"/>
    <property type="molecule type" value="Genomic_DNA"/>
</dbReference>
<dbReference type="Proteomes" id="UP000030690">
    <property type="component" value="Unassembled WGS sequence"/>
</dbReference>
<accession>A0A024VEG4</accession>
<dbReference type="GO" id="GO:0005829">
    <property type="term" value="C:cytosol"/>
    <property type="evidence" value="ECO:0007669"/>
    <property type="project" value="TreeGrafter"/>
</dbReference>
<evidence type="ECO:0000256" key="2">
    <source>
        <dbReference type="ARBA" id="ARBA00023157"/>
    </source>
</evidence>
<dbReference type="SMR" id="A0A024VEG4"/>
<dbReference type="PANTHER" id="PTHR46403">
    <property type="entry name" value="TP53-REGULATED INHIBITOR OF APOPTOSIS 1"/>
    <property type="match status" value="1"/>
</dbReference>
<dbReference type="GO" id="GO:0005758">
    <property type="term" value="C:mitochondrial intermembrane space"/>
    <property type="evidence" value="ECO:0007669"/>
    <property type="project" value="TreeGrafter"/>
</dbReference>
<dbReference type="Pfam" id="PF05254">
    <property type="entry name" value="UPF0203"/>
    <property type="match status" value="1"/>
</dbReference>
<evidence type="ECO:0000256" key="1">
    <source>
        <dbReference type="ARBA" id="ARBA00006196"/>
    </source>
</evidence>